<reference evidence="2" key="1">
    <citation type="submission" date="2023-07" db="EMBL/GenBank/DDBJ databases">
        <title>Mycolicibacterium sp. nov., a novel bacterial species.</title>
        <authorList>
            <person name="Cao Y."/>
        </authorList>
    </citation>
    <scope>NUCLEOTIDE SEQUENCE</scope>
    <source>
        <strain evidence="2">KC 300</strain>
    </source>
</reference>
<accession>A0ABT8UME4</accession>
<protein>
    <recommendedName>
        <fullName evidence="4">Lipoprotein</fullName>
    </recommendedName>
</protein>
<gene>
    <name evidence="2" type="ORF">Q2100_24745</name>
</gene>
<sequence length="296" mass="31757">MLAGCVTSDESSAAQRIADAIRPLPGVAAVDNDYRKTFTHGENFDLTVELAPDATVGQAQRVARTFVAESDGVGFDVHYVQLSMAAVRGDLTLRPLGGEGEDTDSPVALFFDVMAAAAVEEVSMQPGSNIPGLGYGVDIYLRQPVDTKAAVELQRKHPGLAGADWTLRNPPAESHRSPNTYVSTGVVPDAVTQQVWTEVVRLVDTHSVHGEDGPGRATPERVTSFEVTIIPADDDTLLRFGEPIAAALTRLDRPVELTMDGAGDYIRITVGGCRRHDPGHRPSRGEAKLAQIHERC</sequence>
<evidence type="ECO:0000313" key="2">
    <source>
        <dbReference type="EMBL" id="MDO3638972.1"/>
    </source>
</evidence>
<evidence type="ECO:0000256" key="1">
    <source>
        <dbReference type="SAM" id="MobiDB-lite"/>
    </source>
</evidence>
<evidence type="ECO:0000313" key="3">
    <source>
        <dbReference type="Proteomes" id="UP001168823"/>
    </source>
</evidence>
<evidence type="ECO:0008006" key="4">
    <source>
        <dbReference type="Google" id="ProtNLM"/>
    </source>
</evidence>
<dbReference type="Proteomes" id="UP001168823">
    <property type="component" value="Unassembled WGS sequence"/>
</dbReference>
<organism evidence="2 3">
    <name type="scientific">Mycolicibacterium arseniciresistens</name>
    <dbReference type="NCBI Taxonomy" id="3062257"/>
    <lineage>
        <taxon>Bacteria</taxon>
        <taxon>Bacillati</taxon>
        <taxon>Actinomycetota</taxon>
        <taxon>Actinomycetes</taxon>
        <taxon>Mycobacteriales</taxon>
        <taxon>Mycobacteriaceae</taxon>
        <taxon>Mycolicibacterium</taxon>
    </lineage>
</organism>
<keyword evidence="3" id="KW-1185">Reference proteome</keyword>
<dbReference type="EMBL" id="JAUMSQ010000263">
    <property type="protein sequence ID" value="MDO3638972.1"/>
    <property type="molecule type" value="Genomic_DNA"/>
</dbReference>
<name>A0ABT8UME4_9MYCO</name>
<feature type="region of interest" description="Disordered" evidence="1">
    <location>
        <begin position="162"/>
        <end position="183"/>
    </location>
</feature>
<proteinExistence type="predicted"/>
<dbReference type="RefSeq" id="WP_302916181.1">
    <property type="nucleotide sequence ID" value="NZ_JAUMSQ010000263.1"/>
</dbReference>
<comment type="caution">
    <text evidence="2">The sequence shown here is derived from an EMBL/GenBank/DDBJ whole genome shotgun (WGS) entry which is preliminary data.</text>
</comment>